<dbReference type="GO" id="GO:0005829">
    <property type="term" value="C:cytosol"/>
    <property type="evidence" value="ECO:0007669"/>
    <property type="project" value="TreeGrafter"/>
</dbReference>
<protein>
    <recommendedName>
        <fullName evidence="1">holo-[acyl-carrier-protein] synthase</fullName>
        <ecNumber evidence="1">2.7.8.7</ecNumber>
    </recommendedName>
</protein>
<dbReference type="Proteomes" id="UP000738325">
    <property type="component" value="Unassembled WGS sequence"/>
</dbReference>
<evidence type="ECO:0000259" key="3">
    <source>
        <dbReference type="Pfam" id="PF01648"/>
    </source>
</evidence>
<dbReference type="GO" id="GO:0008897">
    <property type="term" value="F:holo-[acyl-carrier-protein] synthase activity"/>
    <property type="evidence" value="ECO:0007669"/>
    <property type="project" value="UniProtKB-EC"/>
</dbReference>
<gene>
    <name evidence="5" type="ORF">BGZ99_004044</name>
</gene>
<dbReference type="Pfam" id="PF22624">
    <property type="entry name" value="AASDHPPT_N"/>
    <property type="match status" value="1"/>
</dbReference>
<dbReference type="GO" id="GO:0019878">
    <property type="term" value="P:lysine biosynthetic process via aminoadipic acid"/>
    <property type="evidence" value="ECO:0007669"/>
    <property type="project" value="TreeGrafter"/>
</dbReference>
<dbReference type="EMBL" id="JAAAIP010000251">
    <property type="protein sequence ID" value="KAG0321256.1"/>
    <property type="molecule type" value="Genomic_DNA"/>
</dbReference>
<feature type="domain" description="4'-phosphopantetheinyl transferase N-terminal" evidence="4">
    <location>
        <begin position="42"/>
        <end position="126"/>
    </location>
</feature>
<evidence type="ECO:0000259" key="4">
    <source>
        <dbReference type="Pfam" id="PF22624"/>
    </source>
</evidence>
<dbReference type="OrthoDB" id="26719at2759"/>
<proteinExistence type="predicted"/>
<dbReference type="SUPFAM" id="SSF56214">
    <property type="entry name" value="4'-phosphopantetheinyl transferase"/>
    <property type="match status" value="2"/>
</dbReference>
<dbReference type="EC" id="2.7.8.7" evidence="1"/>
<evidence type="ECO:0000313" key="5">
    <source>
        <dbReference type="EMBL" id="KAG0321256.1"/>
    </source>
</evidence>
<dbReference type="AlphaFoldDB" id="A0A9P6UVL4"/>
<dbReference type="InterPro" id="IPR008278">
    <property type="entry name" value="4-PPantetheinyl_Trfase_dom"/>
</dbReference>
<keyword evidence="2" id="KW-0808">Transferase</keyword>
<dbReference type="InterPro" id="IPR050559">
    <property type="entry name" value="P-Pant_transferase_sf"/>
</dbReference>
<feature type="domain" description="4'-phosphopantetheinyl transferase" evidence="3">
    <location>
        <begin position="136"/>
        <end position="229"/>
    </location>
</feature>
<evidence type="ECO:0000313" key="6">
    <source>
        <dbReference type="Proteomes" id="UP000738325"/>
    </source>
</evidence>
<accession>A0A9P6UVL4</accession>
<comment type="caution">
    <text evidence="5">The sequence shown here is derived from an EMBL/GenBank/DDBJ whole genome shotgun (WGS) entry which is preliminary data.</text>
</comment>
<name>A0A9P6UVL4_9FUNG</name>
<dbReference type="PANTHER" id="PTHR12215">
    <property type="entry name" value="PHOSPHOPANTETHEINE TRANSFERASE"/>
    <property type="match status" value="1"/>
</dbReference>
<reference evidence="5" key="1">
    <citation type="journal article" date="2020" name="Fungal Divers.">
        <title>Resolving the Mortierellaceae phylogeny through synthesis of multi-gene phylogenetics and phylogenomics.</title>
        <authorList>
            <person name="Vandepol N."/>
            <person name="Liber J."/>
            <person name="Desiro A."/>
            <person name="Na H."/>
            <person name="Kennedy M."/>
            <person name="Barry K."/>
            <person name="Grigoriev I.V."/>
            <person name="Miller A.N."/>
            <person name="O'Donnell K."/>
            <person name="Stajich J.E."/>
            <person name="Bonito G."/>
        </authorList>
    </citation>
    <scope>NUCLEOTIDE SEQUENCE</scope>
    <source>
        <strain evidence="5">REB-010B</strain>
    </source>
</reference>
<evidence type="ECO:0000256" key="1">
    <source>
        <dbReference type="ARBA" id="ARBA00013172"/>
    </source>
</evidence>
<dbReference type="InterPro" id="IPR037143">
    <property type="entry name" value="4-PPantetheinyl_Trfase_dom_sf"/>
</dbReference>
<organism evidence="5 6">
    <name type="scientific">Dissophora globulifera</name>
    <dbReference type="NCBI Taxonomy" id="979702"/>
    <lineage>
        <taxon>Eukaryota</taxon>
        <taxon>Fungi</taxon>
        <taxon>Fungi incertae sedis</taxon>
        <taxon>Mucoromycota</taxon>
        <taxon>Mortierellomycotina</taxon>
        <taxon>Mortierellomycetes</taxon>
        <taxon>Mortierellales</taxon>
        <taxon>Mortierellaceae</taxon>
        <taxon>Dissophora</taxon>
    </lineage>
</organism>
<dbReference type="InterPro" id="IPR055066">
    <property type="entry name" value="AASDHPPT_N"/>
</dbReference>
<dbReference type="Pfam" id="PF01648">
    <property type="entry name" value="ACPS"/>
    <property type="match status" value="1"/>
</dbReference>
<evidence type="ECO:0000256" key="2">
    <source>
        <dbReference type="ARBA" id="ARBA00022679"/>
    </source>
</evidence>
<dbReference type="Gene3D" id="3.90.470.20">
    <property type="entry name" value="4'-phosphopantetheinyl transferase domain"/>
    <property type="match status" value="2"/>
</dbReference>
<dbReference type="GO" id="GO:0000287">
    <property type="term" value="F:magnesium ion binding"/>
    <property type="evidence" value="ECO:0007669"/>
    <property type="project" value="InterPro"/>
</dbReference>
<sequence length="324" mass="36859">MQLARWAFNIRQPLLLENIEPLVTSLTDVNDGRRVIVPVSNLLNYLPKSETDVLLQHRLEDDMRRALIARLMIHAFFTAYYDCQWDELVFDNSEGTKPVLVSPEHLKNVSFNISHHGDWAILVGETEASADGSLRLGVDVVDFQEQVPGESFETFSSCFQDQFTPKEMKFMTDASSPSRTETQLKRFYRLWCLKESMIKALDVSSDFDLKTIEFTIQDNEETEKPIHSTVIELHEPKKPELLPQEGWSFEEALLDDGHCYAIAAQSLSSSFSSSLSCDSSSLSTSSSLSMMEIEKPTPILDGSEIRRFDWKELLENAVPYPSQC</sequence>
<keyword evidence="6" id="KW-1185">Reference proteome</keyword>
<dbReference type="PANTHER" id="PTHR12215:SF10">
    <property type="entry name" value="L-AMINOADIPATE-SEMIALDEHYDE DEHYDROGENASE-PHOSPHOPANTETHEINYL TRANSFERASE"/>
    <property type="match status" value="1"/>
</dbReference>